<keyword evidence="11" id="KW-0046">Antibiotic resistance</keyword>
<evidence type="ECO:0000313" key="13">
    <source>
        <dbReference type="EMBL" id="SDH60489.1"/>
    </source>
</evidence>
<keyword evidence="14" id="KW-1185">Reference proteome</keyword>
<reference evidence="13 14" key="1">
    <citation type="submission" date="2016-10" db="EMBL/GenBank/DDBJ databases">
        <authorList>
            <person name="de Groot N.N."/>
        </authorList>
    </citation>
    <scope>NUCLEOTIDE SEQUENCE [LARGE SCALE GENOMIC DNA]</scope>
    <source>
        <strain evidence="13 14">DSM 21632</strain>
    </source>
</reference>
<dbReference type="InterPro" id="IPR036866">
    <property type="entry name" value="RibonucZ/Hydroxyglut_hydro"/>
</dbReference>
<dbReference type="STRING" id="568899.SAMN05192534_1085"/>
<dbReference type="SMART" id="SM00849">
    <property type="entry name" value="Lactamase_B"/>
    <property type="match status" value="1"/>
</dbReference>
<dbReference type="GO" id="GO:0042597">
    <property type="term" value="C:periplasmic space"/>
    <property type="evidence" value="ECO:0007669"/>
    <property type="project" value="UniProtKB-SubCell"/>
</dbReference>
<evidence type="ECO:0000256" key="10">
    <source>
        <dbReference type="ARBA" id="ARBA00022833"/>
    </source>
</evidence>
<dbReference type="Gene3D" id="3.60.15.10">
    <property type="entry name" value="Ribonuclease Z/Hydroxyacylglutathione hydrolase-like"/>
    <property type="match status" value="1"/>
</dbReference>
<comment type="cofactor">
    <cofactor evidence="2">
        <name>Zn(2+)</name>
        <dbReference type="ChEBI" id="CHEBI:29105"/>
    </cofactor>
</comment>
<feature type="domain" description="Metallo-beta-lactamase" evidence="12">
    <location>
        <begin position="18"/>
        <end position="223"/>
    </location>
</feature>
<dbReference type="GO" id="GO:0008800">
    <property type="term" value="F:beta-lactamase activity"/>
    <property type="evidence" value="ECO:0007669"/>
    <property type="project" value="UniProtKB-EC"/>
</dbReference>
<evidence type="ECO:0000256" key="1">
    <source>
        <dbReference type="ARBA" id="ARBA00001526"/>
    </source>
</evidence>
<dbReference type="PROSITE" id="PS00743">
    <property type="entry name" value="BETA_LACTAMASE_B_1"/>
    <property type="match status" value="1"/>
</dbReference>
<comment type="subcellular location">
    <subcellularLocation>
        <location evidence="3">Periplasm</location>
    </subcellularLocation>
</comment>
<dbReference type="RefSeq" id="WP_091272837.1">
    <property type="nucleotide sequence ID" value="NZ_FNDK01000008.1"/>
</dbReference>
<evidence type="ECO:0000313" key="14">
    <source>
        <dbReference type="Proteomes" id="UP000199163"/>
    </source>
</evidence>
<keyword evidence="10" id="KW-0862">Zinc</keyword>
<dbReference type="OrthoDB" id="9802248at2"/>
<evidence type="ECO:0000256" key="5">
    <source>
        <dbReference type="ARBA" id="ARBA00012865"/>
    </source>
</evidence>
<dbReference type="GO" id="GO:0017001">
    <property type="term" value="P:antibiotic catabolic process"/>
    <property type="evidence" value="ECO:0007669"/>
    <property type="project" value="InterPro"/>
</dbReference>
<protein>
    <recommendedName>
        <fullName evidence="5">beta-lactamase</fullName>
        <ecNumber evidence="5">3.5.2.6</ecNumber>
    </recommendedName>
</protein>
<accession>A0A1G8DST4</accession>
<keyword evidence="9" id="KW-0378">Hydrolase</keyword>
<sequence>MQHSVRVIPIACSFGQTVAYVYYIDAPEPVLIDTGIAASPSQVIEPELKKHDVKLSDVRWILLTHGHADHLGGIQEVWKKTGRNANVVIPQKDARLLRDRREHIKDHEHLQGPYLAPETKKKQQAILMDIIGGEVEPTHEVVSGDRLTFGGDVSVTVISTPGHSNGSVTYLLNEQNWAFAADAVQMYGGESSGLPTIENSALYRQSVRHLLEEVRPERLYLGHHFLDANGNAVDARVDGEDVPNVLRASLEMDEKLAGIAQRHRIDEVHPDRAGDGLYEPFTAIARELEYTGDPRVLPSAFFVTMNGYREELTGVKKEGGKIQ</sequence>
<evidence type="ECO:0000256" key="3">
    <source>
        <dbReference type="ARBA" id="ARBA00004418"/>
    </source>
</evidence>
<gene>
    <name evidence="13" type="ORF">SAMN05192534_1085</name>
</gene>
<evidence type="ECO:0000256" key="9">
    <source>
        <dbReference type="ARBA" id="ARBA00022801"/>
    </source>
</evidence>
<evidence type="ECO:0000259" key="12">
    <source>
        <dbReference type="SMART" id="SM00849"/>
    </source>
</evidence>
<proteinExistence type="inferred from homology"/>
<dbReference type="PANTHER" id="PTHR42951">
    <property type="entry name" value="METALLO-BETA-LACTAMASE DOMAIN-CONTAINING"/>
    <property type="match status" value="1"/>
</dbReference>
<dbReference type="EMBL" id="FNDK01000008">
    <property type="protein sequence ID" value="SDH60489.1"/>
    <property type="molecule type" value="Genomic_DNA"/>
</dbReference>
<comment type="similarity">
    <text evidence="4">Belongs to the metallo-beta-lactamase superfamily. Class-B beta-lactamase family.</text>
</comment>
<dbReference type="Pfam" id="PF00753">
    <property type="entry name" value="Lactamase_B"/>
    <property type="match status" value="1"/>
</dbReference>
<dbReference type="GO" id="GO:0046677">
    <property type="term" value="P:response to antibiotic"/>
    <property type="evidence" value="ECO:0007669"/>
    <property type="project" value="UniProtKB-KW"/>
</dbReference>
<evidence type="ECO:0000256" key="2">
    <source>
        <dbReference type="ARBA" id="ARBA00001947"/>
    </source>
</evidence>
<evidence type="ECO:0000256" key="4">
    <source>
        <dbReference type="ARBA" id="ARBA00005250"/>
    </source>
</evidence>
<evidence type="ECO:0000256" key="7">
    <source>
        <dbReference type="ARBA" id="ARBA00022729"/>
    </source>
</evidence>
<keyword evidence="6" id="KW-0479">Metal-binding</keyword>
<dbReference type="InterPro" id="IPR001279">
    <property type="entry name" value="Metallo-B-lactamas"/>
</dbReference>
<dbReference type="Proteomes" id="UP000199163">
    <property type="component" value="Unassembled WGS sequence"/>
</dbReference>
<dbReference type="GO" id="GO:0008270">
    <property type="term" value="F:zinc ion binding"/>
    <property type="evidence" value="ECO:0007669"/>
    <property type="project" value="InterPro"/>
</dbReference>
<evidence type="ECO:0000256" key="11">
    <source>
        <dbReference type="ARBA" id="ARBA00023251"/>
    </source>
</evidence>
<dbReference type="SUPFAM" id="SSF56281">
    <property type="entry name" value="Metallo-hydrolase/oxidoreductase"/>
    <property type="match status" value="1"/>
</dbReference>
<comment type="catalytic activity">
    <reaction evidence="1">
        <text>a beta-lactam + H2O = a substituted beta-amino acid</text>
        <dbReference type="Rhea" id="RHEA:20401"/>
        <dbReference type="ChEBI" id="CHEBI:15377"/>
        <dbReference type="ChEBI" id="CHEBI:35627"/>
        <dbReference type="ChEBI" id="CHEBI:140347"/>
        <dbReference type="EC" id="3.5.2.6"/>
    </reaction>
</comment>
<dbReference type="InterPro" id="IPR001018">
    <property type="entry name" value="Beta-lactamase_class-B_CS"/>
</dbReference>
<organism evidence="13 14">
    <name type="scientific">Alteribacillus persepolensis</name>
    <dbReference type="NCBI Taxonomy" id="568899"/>
    <lineage>
        <taxon>Bacteria</taxon>
        <taxon>Bacillati</taxon>
        <taxon>Bacillota</taxon>
        <taxon>Bacilli</taxon>
        <taxon>Bacillales</taxon>
        <taxon>Bacillaceae</taxon>
        <taxon>Alteribacillus</taxon>
    </lineage>
</organism>
<keyword evidence="7" id="KW-0732">Signal</keyword>
<evidence type="ECO:0000256" key="6">
    <source>
        <dbReference type="ARBA" id="ARBA00022723"/>
    </source>
</evidence>
<keyword evidence="8" id="KW-0574">Periplasm</keyword>
<evidence type="ECO:0000256" key="8">
    <source>
        <dbReference type="ARBA" id="ARBA00022764"/>
    </source>
</evidence>
<dbReference type="EC" id="3.5.2.6" evidence="5"/>
<dbReference type="AlphaFoldDB" id="A0A1G8DST4"/>
<name>A0A1G8DST4_9BACI</name>
<dbReference type="InterPro" id="IPR050855">
    <property type="entry name" value="NDM-1-like"/>
</dbReference>